<sequence length="167" mass="18462">MRNDFFQEVAESGTELEKLLLKRVRQAILNVRNNVSTHLHEMIGFKGQWAGEKTFQFETEVTPFLFNLNQAVHGGVLAYIADTTMGSMVFQALPPGKISVTSEMKINYIRAVHEGKLKTKAELLHLGKRTAVAECKLLSGDGELIAVSSASFAILDIKSVLKKGNDQ</sequence>
<keyword evidence="4" id="KW-1185">Reference proteome</keyword>
<protein>
    <submittedName>
        <fullName evidence="3">PaaI family thioesterase</fullName>
    </submittedName>
</protein>
<reference evidence="3 4" key="1">
    <citation type="submission" date="2020-07" db="EMBL/GenBank/DDBJ databases">
        <title>Thermoactinomyces phylogeny.</title>
        <authorList>
            <person name="Dunlap C."/>
        </authorList>
    </citation>
    <scope>NUCLEOTIDE SEQUENCE [LARGE SCALE GENOMIC DNA]</scope>
    <source>
        <strain evidence="3 4">AMNI-1</strain>
    </source>
</reference>
<comment type="caution">
    <text evidence="3">The sequence shown here is derived from an EMBL/GenBank/DDBJ whole genome shotgun (WGS) entry which is preliminary data.</text>
</comment>
<name>A0A7W1XUB2_9BACL</name>
<dbReference type="CDD" id="cd03443">
    <property type="entry name" value="PaaI_thioesterase"/>
    <property type="match status" value="1"/>
</dbReference>
<evidence type="ECO:0000256" key="1">
    <source>
        <dbReference type="ARBA" id="ARBA00022801"/>
    </source>
</evidence>
<dbReference type="EMBL" id="JACEOL010000052">
    <property type="protein sequence ID" value="MBA4603401.1"/>
    <property type="molecule type" value="Genomic_DNA"/>
</dbReference>
<evidence type="ECO:0000313" key="3">
    <source>
        <dbReference type="EMBL" id="MBA4603401.1"/>
    </source>
</evidence>
<keyword evidence="1" id="KW-0378">Hydrolase</keyword>
<accession>A0A7W1XUB2</accession>
<organism evidence="3 4">
    <name type="scientific">Thermoactinomyces mirandus</name>
    <dbReference type="NCBI Taxonomy" id="2756294"/>
    <lineage>
        <taxon>Bacteria</taxon>
        <taxon>Bacillati</taxon>
        <taxon>Bacillota</taxon>
        <taxon>Bacilli</taxon>
        <taxon>Bacillales</taxon>
        <taxon>Thermoactinomycetaceae</taxon>
        <taxon>Thermoactinomyces</taxon>
    </lineage>
</organism>
<dbReference type="NCBIfam" id="TIGR00369">
    <property type="entry name" value="unchar_dom_1"/>
    <property type="match status" value="1"/>
</dbReference>
<feature type="domain" description="Thioesterase" evidence="2">
    <location>
        <begin position="70"/>
        <end position="145"/>
    </location>
</feature>
<dbReference type="GO" id="GO:0005829">
    <property type="term" value="C:cytosol"/>
    <property type="evidence" value="ECO:0007669"/>
    <property type="project" value="TreeGrafter"/>
</dbReference>
<dbReference type="InterPro" id="IPR006683">
    <property type="entry name" value="Thioestr_dom"/>
</dbReference>
<dbReference type="InterPro" id="IPR003736">
    <property type="entry name" value="PAAI_dom"/>
</dbReference>
<dbReference type="Proteomes" id="UP000538292">
    <property type="component" value="Unassembled WGS sequence"/>
</dbReference>
<dbReference type="InterPro" id="IPR029069">
    <property type="entry name" value="HotDog_dom_sf"/>
</dbReference>
<dbReference type="AlphaFoldDB" id="A0A7W1XUB2"/>
<proteinExistence type="predicted"/>
<dbReference type="Pfam" id="PF03061">
    <property type="entry name" value="4HBT"/>
    <property type="match status" value="1"/>
</dbReference>
<dbReference type="RefSeq" id="WP_181741876.1">
    <property type="nucleotide sequence ID" value="NZ_JACEOL010000052.1"/>
</dbReference>
<dbReference type="PANTHER" id="PTHR43240:SF1">
    <property type="entry name" value="BLR5584 PROTEIN"/>
    <property type="match status" value="1"/>
</dbReference>
<dbReference type="Gene3D" id="3.10.129.10">
    <property type="entry name" value="Hotdog Thioesterase"/>
    <property type="match status" value="1"/>
</dbReference>
<gene>
    <name evidence="3" type="ORF">H2C83_13995</name>
</gene>
<evidence type="ECO:0000313" key="4">
    <source>
        <dbReference type="Proteomes" id="UP000538292"/>
    </source>
</evidence>
<dbReference type="GO" id="GO:0061522">
    <property type="term" value="F:1,4-dihydroxy-2-naphthoyl-CoA thioesterase activity"/>
    <property type="evidence" value="ECO:0007669"/>
    <property type="project" value="TreeGrafter"/>
</dbReference>
<dbReference type="SUPFAM" id="SSF54637">
    <property type="entry name" value="Thioesterase/thiol ester dehydrase-isomerase"/>
    <property type="match status" value="1"/>
</dbReference>
<evidence type="ECO:0000259" key="2">
    <source>
        <dbReference type="Pfam" id="PF03061"/>
    </source>
</evidence>
<dbReference type="PANTHER" id="PTHR43240">
    <property type="entry name" value="1,4-DIHYDROXY-2-NAPHTHOYL-COA THIOESTERASE 1"/>
    <property type="match status" value="1"/>
</dbReference>